<sequence length="330" mass="36451">MEQAIKECERPARFDMFGDVKQFHGLRGLMSWWVVCGHIAATVGLPPMWNTFAVDVFIVLSGFVIFVLLDRKKERYGVYILRRGIRLFPLYLAVMAVSIAMLPLAKWTFAHAPFSGANVGRVQLAEAALSNLPIHVLVHLPLAQGLIPQSVLPSSSPTIVGQAWSISLEWQYYLLAPLLLLGMRSKGQLVLAVAAISALMALGVFFDDAFIGNKAPLFTVGATTYLLMRTSKTNSMYAWYWGFLIASIAASLFLLSKQILLPLGLWAAAVASTRSRFAAPLSRFLTSSFLFWQGDRSYSIYIVHMIAFITVAAIMNLSDVKGSFMEQSVS</sequence>
<dbReference type="InterPro" id="IPR050879">
    <property type="entry name" value="Acyltransferase_3"/>
</dbReference>
<dbReference type="EMBL" id="SACN01000003">
    <property type="protein sequence ID" value="RVT90184.1"/>
    <property type="molecule type" value="Genomic_DNA"/>
</dbReference>
<dbReference type="GO" id="GO:0016020">
    <property type="term" value="C:membrane"/>
    <property type="evidence" value="ECO:0007669"/>
    <property type="project" value="TreeGrafter"/>
</dbReference>
<dbReference type="InterPro" id="IPR002656">
    <property type="entry name" value="Acyl_transf_3_dom"/>
</dbReference>
<name>A0A437LXU7_9SPHN</name>
<feature type="transmembrane region" description="Helical" evidence="1">
    <location>
        <begin position="189"/>
        <end position="206"/>
    </location>
</feature>
<feature type="transmembrane region" description="Helical" evidence="1">
    <location>
        <begin position="26"/>
        <end position="45"/>
    </location>
</feature>
<evidence type="ECO:0000313" key="4">
    <source>
        <dbReference type="Proteomes" id="UP000282971"/>
    </source>
</evidence>
<protein>
    <submittedName>
        <fullName evidence="3">Acyltransferase</fullName>
    </submittedName>
</protein>
<feature type="domain" description="Acyltransferase 3" evidence="2">
    <location>
        <begin position="23"/>
        <end position="317"/>
    </location>
</feature>
<dbReference type="AlphaFoldDB" id="A0A437LXU7"/>
<proteinExistence type="predicted"/>
<evidence type="ECO:0000256" key="1">
    <source>
        <dbReference type="SAM" id="Phobius"/>
    </source>
</evidence>
<keyword evidence="3" id="KW-0012">Acyltransferase</keyword>
<feature type="transmembrane region" description="Helical" evidence="1">
    <location>
        <begin position="298"/>
        <end position="317"/>
    </location>
</feature>
<dbReference type="OrthoDB" id="9767863at2"/>
<keyword evidence="4" id="KW-1185">Reference proteome</keyword>
<keyword evidence="3" id="KW-0808">Transferase</keyword>
<dbReference type="Proteomes" id="UP000282971">
    <property type="component" value="Unassembled WGS sequence"/>
</dbReference>
<keyword evidence="1" id="KW-0812">Transmembrane</keyword>
<feature type="transmembrane region" description="Helical" evidence="1">
    <location>
        <begin position="90"/>
        <end position="109"/>
    </location>
</feature>
<dbReference type="RefSeq" id="WP_127745435.1">
    <property type="nucleotide sequence ID" value="NZ_SACN01000003.1"/>
</dbReference>
<evidence type="ECO:0000313" key="3">
    <source>
        <dbReference type="EMBL" id="RVT90184.1"/>
    </source>
</evidence>
<feature type="transmembrane region" description="Helical" evidence="1">
    <location>
        <begin position="260"/>
        <end position="278"/>
    </location>
</feature>
<dbReference type="PANTHER" id="PTHR23028">
    <property type="entry name" value="ACETYLTRANSFERASE"/>
    <property type="match status" value="1"/>
</dbReference>
<feature type="transmembrane region" description="Helical" evidence="1">
    <location>
        <begin position="163"/>
        <end position="182"/>
    </location>
</feature>
<gene>
    <name evidence="3" type="ORF">EOD43_17945</name>
</gene>
<feature type="transmembrane region" description="Helical" evidence="1">
    <location>
        <begin position="237"/>
        <end position="255"/>
    </location>
</feature>
<keyword evidence="1" id="KW-1133">Transmembrane helix</keyword>
<dbReference type="GO" id="GO:0016747">
    <property type="term" value="F:acyltransferase activity, transferring groups other than amino-acyl groups"/>
    <property type="evidence" value="ECO:0007669"/>
    <property type="project" value="InterPro"/>
</dbReference>
<keyword evidence="1" id="KW-0472">Membrane</keyword>
<organism evidence="3 4">
    <name type="scientific">Sphingomonas crocodyli</name>
    <dbReference type="NCBI Taxonomy" id="1979270"/>
    <lineage>
        <taxon>Bacteria</taxon>
        <taxon>Pseudomonadati</taxon>
        <taxon>Pseudomonadota</taxon>
        <taxon>Alphaproteobacteria</taxon>
        <taxon>Sphingomonadales</taxon>
        <taxon>Sphingomonadaceae</taxon>
        <taxon>Sphingomonas</taxon>
    </lineage>
</organism>
<dbReference type="GO" id="GO:0000271">
    <property type="term" value="P:polysaccharide biosynthetic process"/>
    <property type="evidence" value="ECO:0007669"/>
    <property type="project" value="TreeGrafter"/>
</dbReference>
<dbReference type="PANTHER" id="PTHR23028:SF53">
    <property type="entry name" value="ACYL_TRANSF_3 DOMAIN-CONTAINING PROTEIN"/>
    <property type="match status" value="1"/>
</dbReference>
<dbReference type="Pfam" id="PF01757">
    <property type="entry name" value="Acyl_transf_3"/>
    <property type="match status" value="1"/>
</dbReference>
<evidence type="ECO:0000259" key="2">
    <source>
        <dbReference type="Pfam" id="PF01757"/>
    </source>
</evidence>
<accession>A0A437LXU7</accession>
<comment type="caution">
    <text evidence="3">The sequence shown here is derived from an EMBL/GenBank/DDBJ whole genome shotgun (WGS) entry which is preliminary data.</text>
</comment>
<feature type="transmembrane region" description="Helical" evidence="1">
    <location>
        <begin position="51"/>
        <end position="69"/>
    </location>
</feature>
<reference evidence="3 4" key="1">
    <citation type="submission" date="2019-01" db="EMBL/GenBank/DDBJ databases">
        <authorList>
            <person name="Chen W.-M."/>
        </authorList>
    </citation>
    <scope>NUCLEOTIDE SEQUENCE [LARGE SCALE GENOMIC DNA]</scope>
    <source>
        <strain evidence="3 4">CCP-7</strain>
    </source>
</reference>